<sequence length="283" mass="29768">MAKQWGEGLGRRAASFLGKRLSLFMIVAGMAALPASAFAKPTILTYVGYLAGFPVIDLTVTVDVPVAAGAVGAAAGSGTYQVDAVMATSGNFAALYPYRQEMKAQGGMVKAKPVPQQFHSEATIWQRRETISLAYGAGGQVTISATPMSQQARQAVREGYANGTMDPASAVVALVAAFSQRQDCGGAYAVFDGVRRYDIMVEKTGGATVNKMQRSVYQGPATECSAVPKLVGGFQQAAVQSQLYPQKARLWLAPALKGFPAVPVRMSATNAFGEMVLDLVAIQ</sequence>
<dbReference type="EMBL" id="JAXCLW010000003">
    <property type="protein sequence ID" value="MDY0883839.1"/>
    <property type="molecule type" value="Genomic_DNA"/>
</dbReference>
<dbReference type="InterPro" id="IPR021457">
    <property type="entry name" value="DUF3108"/>
</dbReference>
<reference evidence="1 2" key="1">
    <citation type="journal article" date="2016" name="Antonie Van Leeuwenhoek">
        <title>Dongia soli sp. nov., isolated from soil from Dokdo, Korea.</title>
        <authorList>
            <person name="Kim D.U."/>
            <person name="Lee H."/>
            <person name="Kim H."/>
            <person name="Kim S.G."/>
            <person name="Ka J.O."/>
        </authorList>
    </citation>
    <scope>NUCLEOTIDE SEQUENCE [LARGE SCALE GENOMIC DNA]</scope>
    <source>
        <strain evidence="1 2">D78</strain>
    </source>
</reference>
<keyword evidence="2" id="KW-1185">Reference proteome</keyword>
<comment type="caution">
    <text evidence="1">The sequence shown here is derived from an EMBL/GenBank/DDBJ whole genome shotgun (WGS) entry which is preliminary data.</text>
</comment>
<protein>
    <submittedName>
        <fullName evidence="1">DUF3108 domain-containing protein</fullName>
    </submittedName>
</protein>
<organism evidence="1 2">
    <name type="scientific">Dongia soli</name>
    <dbReference type="NCBI Taxonomy" id="600628"/>
    <lineage>
        <taxon>Bacteria</taxon>
        <taxon>Pseudomonadati</taxon>
        <taxon>Pseudomonadota</taxon>
        <taxon>Alphaproteobacteria</taxon>
        <taxon>Rhodospirillales</taxon>
        <taxon>Dongiaceae</taxon>
        <taxon>Dongia</taxon>
    </lineage>
</organism>
<accession>A0ABU5EDE4</accession>
<evidence type="ECO:0000313" key="1">
    <source>
        <dbReference type="EMBL" id="MDY0883839.1"/>
    </source>
</evidence>
<name>A0ABU5EDE4_9PROT</name>
<dbReference type="Proteomes" id="UP001279642">
    <property type="component" value="Unassembled WGS sequence"/>
</dbReference>
<dbReference type="Pfam" id="PF11306">
    <property type="entry name" value="DUF3108"/>
    <property type="match status" value="1"/>
</dbReference>
<proteinExistence type="predicted"/>
<evidence type="ECO:0000313" key="2">
    <source>
        <dbReference type="Proteomes" id="UP001279642"/>
    </source>
</evidence>
<dbReference type="RefSeq" id="WP_320508905.1">
    <property type="nucleotide sequence ID" value="NZ_JAXCLW010000003.1"/>
</dbReference>
<gene>
    <name evidence="1" type="ORF">SMD27_13380</name>
</gene>